<dbReference type="InterPro" id="IPR016187">
    <property type="entry name" value="CTDL_fold"/>
</dbReference>
<dbReference type="InterPro" id="IPR016186">
    <property type="entry name" value="C-type_lectin-like/link_sf"/>
</dbReference>
<protein>
    <recommendedName>
        <fullName evidence="6">C-type lectin domain-containing protein</fullName>
    </recommendedName>
</protein>
<dbReference type="Proteomes" id="UP001142489">
    <property type="component" value="Unassembled WGS sequence"/>
</dbReference>
<dbReference type="GO" id="GO:0030246">
    <property type="term" value="F:carbohydrate binding"/>
    <property type="evidence" value="ECO:0007669"/>
    <property type="project" value="UniProtKB-KW"/>
</dbReference>
<comment type="caution">
    <text evidence="7">The sequence shown here is derived from an EMBL/GenBank/DDBJ whole genome shotgun (WGS) entry which is preliminary data.</text>
</comment>
<dbReference type="Pfam" id="PF00059">
    <property type="entry name" value="Lectin_C"/>
    <property type="match status" value="1"/>
</dbReference>
<keyword evidence="5" id="KW-0812">Transmembrane</keyword>
<evidence type="ECO:0000313" key="8">
    <source>
        <dbReference type="Proteomes" id="UP001142489"/>
    </source>
</evidence>
<dbReference type="AlphaFoldDB" id="A0A9Q0XSQ6"/>
<feature type="domain" description="C-type lectin" evidence="6">
    <location>
        <begin position="110"/>
        <end position="227"/>
    </location>
</feature>
<evidence type="ECO:0000256" key="5">
    <source>
        <dbReference type="SAM" id="Phobius"/>
    </source>
</evidence>
<dbReference type="GO" id="GO:0005576">
    <property type="term" value="C:extracellular region"/>
    <property type="evidence" value="ECO:0007669"/>
    <property type="project" value="UniProtKB-SubCell"/>
</dbReference>
<keyword evidence="4" id="KW-1015">Disulfide bond</keyword>
<dbReference type="PROSITE" id="PS50041">
    <property type="entry name" value="C_TYPE_LECTIN_2"/>
    <property type="match status" value="1"/>
</dbReference>
<comment type="subcellular location">
    <subcellularLocation>
        <location evidence="1">Secreted</location>
    </subcellularLocation>
</comment>
<evidence type="ECO:0000256" key="3">
    <source>
        <dbReference type="ARBA" id="ARBA00022734"/>
    </source>
</evidence>
<sequence>MAREISYENAEVFEPKDMALKKSSQKRTTFLVSFLAAFSLLLAISLLAVAVLYVRLLENISEAFSKLQAHLENVNASKMRPRTVIFGVQNAFFVPKGNLLQLVSAGWRLYQGQFYLLSQESKTWHAAEQACWASGAHLTSVTSRQEMDYLSKESRGETFWIGLSDQGKEGTWTWVDGTKYNRDVSFWAQGQPDNWHGAPGHREDCVHVAKGQWNDISCTYSYRSFCKKAAFS</sequence>
<evidence type="ECO:0000313" key="7">
    <source>
        <dbReference type="EMBL" id="KAJ7326609.1"/>
    </source>
</evidence>
<dbReference type="OrthoDB" id="2142683at2759"/>
<keyword evidence="5" id="KW-0472">Membrane</keyword>
<evidence type="ECO:0000256" key="2">
    <source>
        <dbReference type="ARBA" id="ARBA00022525"/>
    </source>
</evidence>
<gene>
    <name evidence="7" type="ORF">JRQ81_016368</name>
</gene>
<dbReference type="InterPro" id="IPR033989">
    <property type="entry name" value="CD209-like_CTLD"/>
</dbReference>
<keyword evidence="8" id="KW-1185">Reference proteome</keyword>
<name>A0A9Q0XSQ6_9SAUR</name>
<reference evidence="7" key="1">
    <citation type="journal article" date="2023" name="DNA Res.">
        <title>Chromosome-level genome assembly of Phrynocephalus forsythii using third-generation DNA sequencing and Hi-C analysis.</title>
        <authorList>
            <person name="Qi Y."/>
            <person name="Zhao W."/>
            <person name="Zhao Y."/>
            <person name="Niu C."/>
            <person name="Cao S."/>
            <person name="Zhang Y."/>
        </authorList>
    </citation>
    <scope>NUCLEOTIDE SEQUENCE</scope>
    <source>
        <tissue evidence="7">Muscle</tissue>
    </source>
</reference>
<evidence type="ECO:0000256" key="4">
    <source>
        <dbReference type="ARBA" id="ARBA00023157"/>
    </source>
</evidence>
<accession>A0A9Q0XSQ6</accession>
<evidence type="ECO:0000259" key="6">
    <source>
        <dbReference type="PROSITE" id="PS50041"/>
    </source>
</evidence>
<dbReference type="PANTHER" id="PTHR22803">
    <property type="entry name" value="MANNOSE, PHOSPHOLIPASE, LECTIN RECEPTOR RELATED"/>
    <property type="match status" value="1"/>
</dbReference>
<keyword evidence="5" id="KW-1133">Transmembrane helix</keyword>
<dbReference type="SUPFAM" id="SSF56436">
    <property type="entry name" value="C-type lectin-like"/>
    <property type="match status" value="1"/>
</dbReference>
<dbReference type="SMART" id="SM00034">
    <property type="entry name" value="CLECT"/>
    <property type="match status" value="1"/>
</dbReference>
<keyword evidence="2" id="KW-0964">Secreted</keyword>
<dbReference type="EMBL" id="JAPFRF010000007">
    <property type="protein sequence ID" value="KAJ7326609.1"/>
    <property type="molecule type" value="Genomic_DNA"/>
</dbReference>
<organism evidence="7 8">
    <name type="scientific">Phrynocephalus forsythii</name>
    <dbReference type="NCBI Taxonomy" id="171643"/>
    <lineage>
        <taxon>Eukaryota</taxon>
        <taxon>Metazoa</taxon>
        <taxon>Chordata</taxon>
        <taxon>Craniata</taxon>
        <taxon>Vertebrata</taxon>
        <taxon>Euteleostomi</taxon>
        <taxon>Lepidosauria</taxon>
        <taxon>Squamata</taxon>
        <taxon>Bifurcata</taxon>
        <taxon>Unidentata</taxon>
        <taxon>Episquamata</taxon>
        <taxon>Toxicofera</taxon>
        <taxon>Iguania</taxon>
        <taxon>Acrodonta</taxon>
        <taxon>Agamidae</taxon>
        <taxon>Agaminae</taxon>
        <taxon>Phrynocephalus</taxon>
    </lineage>
</organism>
<feature type="transmembrane region" description="Helical" evidence="5">
    <location>
        <begin position="30"/>
        <end position="54"/>
    </location>
</feature>
<keyword evidence="3" id="KW-0430">Lectin</keyword>
<dbReference type="Gene3D" id="3.10.100.10">
    <property type="entry name" value="Mannose-Binding Protein A, subunit A"/>
    <property type="match status" value="1"/>
</dbReference>
<proteinExistence type="predicted"/>
<dbReference type="CDD" id="cd03590">
    <property type="entry name" value="CLECT_DC-SIGN_like"/>
    <property type="match status" value="1"/>
</dbReference>
<evidence type="ECO:0000256" key="1">
    <source>
        <dbReference type="ARBA" id="ARBA00004613"/>
    </source>
</evidence>
<dbReference type="InterPro" id="IPR050111">
    <property type="entry name" value="C-type_lectin/snaclec_domain"/>
</dbReference>
<dbReference type="InterPro" id="IPR001304">
    <property type="entry name" value="C-type_lectin-like"/>
</dbReference>